<dbReference type="Proteomes" id="UP000186549">
    <property type="component" value="Unassembled WGS sequence"/>
</dbReference>
<feature type="chain" id="PRO_5013316397" description="Lipocalin-like domain-containing protein" evidence="1">
    <location>
        <begin position="19"/>
        <end position="170"/>
    </location>
</feature>
<sequence length="170" mass="19188">MKKILLLILATMPLFCFAQKVDTKIDDFTGEKVVTTSWEKIYSGGATGKNQTRIRFRHEGGVDLIEFRVFTDCATSCNKGQEMLLKTNDGIIKVKNVEYTLAKPGDWTPNGINSKLGIYIVCLGSDLEKLSNETVTKMRLTFSDGYRDIALKEKDSSKLQELYNQFNKAK</sequence>
<evidence type="ECO:0000313" key="3">
    <source>
        <dbReference type="Proteomes" id="UP000186549"/>
    </source>
</evidence>
<comment type="caution">
    <text evidence="2">The sequence shown here is derived from an EMBL/GenBank/DDBJ whole genome shotgun (WGS) entry which is preliminary data.</text>
</comment>
<organism evidence="2 3">
    <name type="scientific">Bacteroides uniformis</name>
    <dbReference type="NCBI Taxonomy" id="820"/>
    <lineage>
        <taxon>Bacteria</taxon>
        <taxon>Pseudomonadati</taxon>
        <taxon>Bacteroidota</taxon>
        <taxon>Bacteroidia</taxon>
        <taxon>Bacteroidales</taxon>
        <taxon>Bacteroidaceae</taxon>
        <taxon>Bacteroides</taxon>
    </lineage>
</organism>
<dbReference type="EMBL" id="MNQU01000123">
    <property type="protein sequence ID" value="OKZ37186.1"/>
    <property type="molecule type" value="Genomic_DNA"/>
</dbReference>
<gene>
    <name evidence="2" type="ORF">BHV79_04945</name>
</gene>
<evidence type="ECO:0008006" key="4">
    <source>
        <dbReference type="Google" id="ProtNLM"/>
    </source>
</evidence>
<accession>A0A1Q6IB75</accession>
<name>A0A1Q6IB75_BACUN</name>
<evidence type="ECO:0000313" key="2">
    <source>
        <dbReference type="EMBL" id="OKZ37186.1"/>
    </source>
</evidence>
<proteinExistence type="predicted"/>
<protein>
    <recommendedName>
        <fullName evidence="4">Lipocalin-like domain-containing protein</fullName>
    </recommendedName>
</protein>
<keyword evidence="1" id="KW-0732">Signal</keyword>
<dbReference type="AlphaFoldDB" id="A0A1Q6IB75"/>
<evidence type="ECO:0000256" key="1">
    <source>
        <dbReference type="SAM" id="SignalP"/>
    </source>
</evidence>
<feature type="signal peptide" evidence="1">
    <location>
        <begin position="1"/>
        <end position="18"/>
    </location>
</feature>
<reference evidence="2 3" key="1">
    <citation type="journal article" date="2016" name="Nat. Biotechnol.">
        <title>Measurement of bacterial replication rates in microbial communities.</title>
        <authorList>
            <person name="Brown C.T."/>
            <person name="Olm M.R."/>
            <person name="Thomas B.C."/>
            <person name="Banfield J.F."/>
        </authorList>
    </citation>
    <scope>NUCLEOTIDE SEQUENCE [LARGE SCALE GENOMIC DNA]</scope>
    <source>
        <strain evidence="2">45_41</strain>
    </source>
</reference>